<sequence>MRKALFSALLFVSFASLALENVIFSGYKFPVSSDWSAVRLMEEDKGFYITKKDLVVLIVKQHEASQSPITLEDGTETSVLEIQLDKLHGLTNKSESTIYKGLFASFSSTKVLKGSGIKFFLEVDGAIEGMQFAFISPDTKSPMIDISTSMMTESEFISYLKSITIN</sequence>
<feature type="signal peptide" evidence="1">
    <location>
        <begin position="1"/>
        <end position="18"/>
    </location>
</feature>
<organism evidence="2 3">
    <name type="scientific">Agarivorans gilvus</name>
    <dbReference type="NCBI Taxonomy" id="680279"/>
    <lineage>
        <taxon>Bacteria</taxon>
        <taxon>Pseudomonadati</taxon>
        <taxon>Pseudomonadota</taxon>
        <taxon>Gammaproteobacteria</taxon>
        <taxon>Alteromonadales</taxon>
        <taxon>Alteromonadaceae</taxon>
        <taxon>Agarivorans</taxon>
    </lineage>
</organism>
<feature type="chain" id="PRO_5046769770" evidence="1">
    <location>
        <begin position="19"/>
        <end position="166"/>
    </location>
</feature>
<comment type="caution">
    <text evidence="2">The sequence shown here is derived from an EMBL/GenBank/DDBJ whole genome shotgun (WGS) entry which is preliminary data.</text>
</comment>
<keyword evidence="3" id="KW-1185">Reference proteome</keyword>
<proteinExistence type="predicted"/>
<accession>A0ABQ1I8V1</accession>
<name>A0ABQ1I8V1_9ALTE</name>
<evidence type="ECO:0000313" key="3">
    <source>
        <dbReference type="Proteomes" id="UP000651977"/>
    </source>
</evidence>
<reference evidence="3" key="1">
    <citation type="journal article" date="2019" name="Int. J. Syst. Evol. Microbiol.">
        <title>The Global Catalogue of Microorganisms (GCM) 10K type strain sequencing project: providing services to taxonomists for standard genome sequencing and annotation.</title>
        <authorList>
            <consortium name="The Broad Institute Genomics Platform"/>
            <consortium name="The Broad Institute Genome Sequencing Center for Infectious Disease"/>
            <person name="Wu L."/>
            <person name="Ma J."/>
        </authorList>
    </citation>
    <scope>NUCLEOTIDE SEQUENCE [LARGE SCALE GENOMIC DNA]</scope>
    <source>
        <strain evidence="3">CGMCC 1.10131</strain>
    </source>
</reference>
<dbReference type="Proteomes" id="UP000651977">
    <property type="component" value="Unassembled WGS sequence"/>
</dbReference>
<keyword evidence="1" id="KW-0732">Signal</keyword>
<evidence type="ECO:0000313" key="2">
    <source>
        <dbReference type="EMBL" id="GGB21620.1"/>
    </source>
</evidence>
<dbReference type="RefSeq" id="WP_055733375.1">
    <property type="nucleotide sequence ID" value="NZ_BMDY01000044.1"/>
</dbReference>
<protein>
    <submittedName>
        <fullName evidence="2">Uncharacterized protein</fullName>
    </submittedName>
</protein>
<gene>
    <name evidence="2" type="ORF">GCM10007414_38760</name>
</gene>
<evidence type="ECO:0000256" key="1">
    <source>
        <dbReference type="SAM" id="SignalP"/>
    </source>
</evidence>
<dbReference type="EMBL" id="BMDY01000044">
    <property type="protein sequence ID" value="GGB21620.1"/>
    <property type="molecule type" value="Genomic_DNA"/>
</dbReference>